<proteinExistence type="predicted"/>
<gene>
    <name evidence="1" type="ORF">FCALED_LOCUS9385</name>
</gene>
<accession>A0A9N9GLL1</accession>
<protein>
    <submittedName>
        <fullName evidence="1">12303_t:CDS:1</fullName>
    </submittedName>
</protein>
<organism evidence="1 2">
    <name type="scientific">Funneliformis caledonium</name>
    <dbReference type="NCBI Taxonomy" id="1117310"/>
    <lineage>
        <taxon>Eukaryota</taxon>
        <taxon>Fungi</taxon>
        <taxon>Fungi incertae sedis</taxon>
        <taxon>Mucoromycota</taxon>
        <taxon>Glomeromycotina</taxon>
        <taxon>Glomeromycetes</taxon>
        <taxon>Glomerales</taxon>
        <taxon>Glomeraceae</taxon>
        <taxon>Funneliformis</taxon>
    </lineage>
</organism>
<sequence length="108" mass="12372">MNIQHSTPSNSSTELTPIIKKCDSKFFPVWSHFTSYAKKAGDYYNGACNFCEFKISTATVSSFEEHLTNVCLKVSEDVRLEYLKKRADDIEDTYLMPECQSSIERIIV</sequence>
<dbReference type="Proteomes" id="UP000789570">
    <property type="component" value="Unassembled WGS sequence"/>
</dbReference>
<name>A0A9N9GLL1_9GLOM</name>
<comment type="caution">
    <text evidence="1">The sequence shown here is derived from an EMBL/GenBank/DDBJ whole genome shotgun (WGS) entry which is preliminary data.</text>
</comment>
<feature type="non-terminal residue" evidence="1">
    <location>
        <position position="108"/>
    </location>
</feature>
<keyword evidence="2" id="KW-1185">Reference proteome</keyword>
<dbReference type="EMBL" id="CAJVPQ010003079">
    <property type="protein sequence ID" value="CAG8617524.1"/>
    <property type="molecule type" value="Genomic_DNA"/>
</dbReference>
<evidence type="ECO:0000313" key="2">
    <source>
        <dbReference type="Proteomes" id="UP000789570"/>
    </source>
</evidence>
<evidence type="ECO:0000313" key="1">
    <source>
        <dbReference type="EMBL" id="CAG8617524.1"/>
    </source>
</evidence>
<reference evidence="1" key="1">
    <citation type="submission" date="2021-06" db="EMBL/GenBank/DDBJ databases">
        <authorList>
            <person name="Kallberg Y."/>
            <person name="Tangrot J."/>
            <person name="Rosling A."/>
        </authorList>
    </citation>
    <scope>NUCLEOTIDE SEQUENCE</scope>
    <source>
        <strain evidence="1">UK204</strain>
    </source>
</reference>
<dbReference type="AlphaFoldDB" id="A0A9N9GLL1"/>